<evidence type="ECO:0000313" key="2">
    <source>
        <dbReference type="Proteomes" id="UP000521379"/>
    </source>
</evidence>
<organism evidence="1 2">
    <name type="scientific">Kocuria subflava</name>
    <dbReference type="NCBI Taxonomy" id="1736139"/>
    <lineage>
        <taxon>Bacteria</taxon>
        <taxon>Bacillati</taxon>
        <taxon>Actinomycetota</taxon>
        <taxon>Actinomycetes</taxon>
        <taxon>Micrococcales</taxon>
        <taxon>Micrococcaceae</taxon>
        <taxon>Kocuria</taxon>
    </lineage>
</organism>
<dbReference type="GO" id="GO:0016787">
    <property type="term" value="F:hydrolase activity"/>
    <property type="evidence" value="ECO:0007669"/>
    <property type="project" value="UniProtKB-ARBA"/>
</dbReference>
<dbReference type="Gene3D" id="3.40.720.10">
    <property type="entry name" value="Alkaline Phosphatase, subunit A"/>
    <property type="match status" value="1"/>
</dbReference>
<protein>
    <submittedName>
        <fullName evidence="1">Alkaline phosphatase family protein</fullName>
    </submittedName>
</protein>
<evidence type="ECO:0000313" key="1">
    <source>
        <dbReference type="EMBL" id="NKE08927.1"/>
    </source>
</evidence>
<name>A0A846TUJ3_9MICC</name>
<dbReference type="SUPFAM" id="SSF53649">
    <property type="entry name" value="Alkaline phosphatase-like"/>
    <property type="match status" value="1"/>
</dbReference>
<dbReference type="Pfam" id="PF01663">
    <property type="entry name" value="Phosphodiest"/>
    <property type="match status" value="1"/>
</dbReference>
<gene>
    <name evidence="1" type="ORF">GTW58_02970</name>
</gene>
<comment type="caution">
    <text evidence="1">The sequence shown here is derived from an EMBL/GenBank/DDBJ whole genome shotgun (WGS) entry which is preliminary data.</text>
</comment>
<dbReference type="PANTHER" id="PTHR10151:SF120">
    <property type="entry name" value="BIS(5'-ADENOSYL)-TRIPHOSPHATASE"/>
    <property type="match status" value="1"/>
</dbReference>
<dbReference type="AlphaFoldDB" id="A0A846TUJ3"/>
<dbReference type="InterPro" id="IPR002591">
    <property type="entry name" value="Phosphodiest/P_Trfase"/>
</dbReference>
<reference evidence="1 2" key="1">
    <citation type="submission" date="2020-02" db="EMBL/GenBank/DDBJ databases">
        <authorList>
            <person name="Sun Q."/>
        </authorList>
    </citation>
    <scope>NUCLEOTIDE SEQUENCE [LARGE SCALE GENOMIC DNA]</scope>
    <source>
        <strain evidence="1 2">YIM 13062</strain>
    </source>
</reference>
<dbReference type="Proteomes" id="UP000521379">
    <property type="component" value="Unassembled WGS sequence"/>
</dbReference>
<dbReference type="InterPro" id="IPR017850">
    <property type="entry name" value="Alkaline_phosphatase_core_sf"/>
</dbReference>
<dbReference type="PANTHER" id="PTHR10151">
    <property type="entry name" value="ECTONUCLEOTIDE PYROPHOSPHATASE/PHOSPHODIESTERASE"/>
    <property type="match status" value="1"/>
</dbReference>
<proteinExistence type="predicted"/>
<dbReference type="EMBL" id="JAAVUN010000003">
    <property type="protein sequence ID" value="NKE08927.1"/>
    <property type="molecule type" value="Genomic_DNA"/>
</dbReference>
<keyword evidence="2" id="KW-1185">Reference proteome</keyword>
<accession>A0A846TUJ3</accession>
<sequence length="399" mass="42588">MTGVAGSAPAPSDFPPGPRYGHRSVADVLSSAAAVLGVPGCNNVLELPAAERVVVVLVDGLGLEQLQARFGYAPLLRNAPLLAELDAAFPTTTAASLASLGTGTPVGTHGLTGYDSYSVELGQAVNMLGNWDQRVDPVSWQPVPTVLERAQATGLDVVTVSRKKFRSSALTTAALRGGRFVGADSAHARVRAALENLTAGKRCLMYFYWDDLDKTGHASGWQSTRWSEHLEELDSALRRLAAGVPKNTLVVLTADHGMVDIARDARLDVSAIPGLLDDVHTTFGEPRCLQLRLEPQDSQAQRLHLQEAVIQRWKDEFGDQVHAATREQLIHGGWYGPADTIRAEASERIGDVVLLPASDDMALHDIARIGTKTLDMVGQHGGLTRAEAVVPLVQVAGNS</sequence>